<accession>A0AA37U3Z1</accession>
<dbReference type="AlphaFoldDB" id="A0AA37U3Z1"/>
<gene>
    <name evidence="1" type="ORF">GCM10010873_05290</name>
</gene>
<name>A0AA37U3Z1_9RHOB</name>
<reference evidence="1 2" key="1">
    <citation type="journal article" date="2014" name="Int. J. Syst. Evol. Microbiol.">
        <title>Complete genome sequence of Corynebacterium casei LMG S-19264T (=DSM 44701T), isolated from a smear-ripened cheese.</title>
        <authorList>
            <consortium name="US DOE Joint Genome Institute (JGI-PGF)"/>
            <person name="Walter F."/>
            <person name="Albersmeier A."/>
            <person name="Kalinowski J."/>
            <person name="Ruckert C."/>
        </authorList>
    </citation>
    <scope>NUCLEOTIDE SEQUENCE [LARGE SCALE GENOMIC DNA]</scope>
    <source>
        <strain evidence="1 2">NBRC 111766</strain>
    </source>
</reference>
<proteinExistence type="predicted"/>
<sequence length="259" mass="29026">MAKYCPRILQSLVYNALYRRLGDSYALNPNDFLNKSVLVIGPAASAHLDLQALDVAGFDIIVKMNNAIHTEINGQVSNPLRCDVLFHSFRGATKPVTAEDLRVAGVKTIVHRTLKRRAFLATLQLEEKFRSVAQMRIVPVHKYVTVSKQLAGHAASTGMICAEFFLHAPVSRLALVGFTFFSTRYVNGYDDTIVSDEIALARIETIDYHSPVHEARLMYELIAKAQLAGKNIYISETMQQAMDFMRLRDPNKPAKDKDI</sequence>
<evidence type="ECO:0000313" key="1">
    <source>
        <dbReference type="EMBL" id="GLS85556.1"/>
    </source>
</evidence>
<organism evidence="1 2">
    <name type="scientific">Cypionkella aquatica</name>
    <dbReference type="NCBI Taxonomy" id="1756042"/>
    <lineage>
        <taxon>Bacteria</taxon>
        <taxon>Pseudomonadati</taxon>
        <taxon>Pseudomonadota</taxon>
        <taxon>Alphaproteobacteria</taxon>
        <taxon>Rhodobacterales</taxon>
        <taxon>Paracoccaceae</taxon>
        <taxon>Cypionkella</taxon>
    </lineage>
</organism>
<dbReference type="Proteomes" id="UP001157355">
    <property type="component" value="Unassembled WGS sequence"/>
</dbReference>
<comment type="caution">
    <text evidence="1">The sequence shown here is derived from an EMBL/GenBank/DDBJ whole genome shotgun (WGS) entry which is preliminary data.</text>
</comment>
<protein>
    <submittedName>
        <fullName evidence="1">Uncharacterized protein</fullName>
    </submittedName>
</protein>
<dbReference type="EMBL" id="BSPP01000002">
    <property type="protein sequence ID" value="GLS85556.1"/>
    <property type="molecule type" value="Genomic_DNA"/>
</dbReference>
<evidence type="ECO:0000313" key="2">
    <source>
        <dbReference type="Proteomes" id="UP001157355"/>
    </source>
</evidence>
<keyword evidence="2" id="KW-1185">Reference proteome</keyword>